<dbReference type="GO" id="GO:1990904">
    <property type="term" value="C:ribonucleoprotein complex"/>
    <property type="evidence" value="ECO:0007669"/>
    <property type="project" value="UniProtKB-KW"/>
</dbReference>
<comment type="similarity">
    <text evidence="1">Belongs to the universal ribosomal protein uS7 family.</text>
</comment>
<dbReference type="STRING" id="42156.A0A3P6U204"/>
<dbReference type="InterPro" id="IPR023798">
    <property type="entry name" value="Ribosomal_uS7_dom"/>
</dbReference>
<dbReference type="Proteomes" id="UP000277928">
    <property type="component" value="Unassembled WGS sequence"/>
</dbReference>
<keyword evidence="2" id="KW-0689">Ribosomal protein</keyword>
<evidence type="ECO:0000313" key="10">
    <source>
        <dbReference type="Proteomes" id="UP000277928"/>
    </source>
</evidence>
<dbReference type="OrthoDB" id="9972728at2759"/>
<dbReference type="Gene3D" id="1.10.455.10">
    <property type="entry name" value="Ribosomal protein S7 domain"/>
    <property type="match status" value="1"/>
</dbReference>
<evidence type="ECO:0000259" key="8">
    <source>
        <dbReference type="Pfam" id="PF00177"/>
    </source>
</evidence>
<evidence type="ECO:0000256" key="3">
    <source>
        <dbReference type="ARBA" id="ARBA00023128"/>
    </source>
</evidence>
<dbReference type="InterPro" id="IPR000235">
    <property type="entry name" value="Ribosomal_uS7"/>
</dbReference>
<keyword evidence="4" id="KW-0687">Ribonucleoprotein</keyword>
<accession>A0A3P6U204</accession>
<dbReference type="InterPro" id="IPR036823">
    <property type="entry name" value="Ribosomal_uS7_dom_sf"/>
</dbReference>
<proteinExistence type="inferred from homology"/>
<evidence type="ECO:0000256" key="5">
    <source>
        <dbReference type="ARBA" id="ARBA00039306"/>
    </source>
</evidence>
<comment type="subunit">
    <text evidence="7">Component of the mitochondrial ribosome small subunit (28S) which comprises a 12S rRNA and about 30 distinct proteins.</text>
</comment>
<evidence type="ECO:0000313" key="9">
    <source>
        <dbReference type="EMBL" id="VDK88005.1"/>
    </source>
</evidence>
<gene>
    <name evidence="9" type="ORF">NLS_LOCUS8446</name>
</gene>
<evidence type="ECO:0000256" key="7">
    <source>
        <dbReference type="ARBA" id="ARBA00062683"/>
    </source>
</evidence>
<dbReference type="FunFam" id="1.10.455.10:FF:000009">
    <property type="entry name" value="Ribosomal protein S7"/>
    <property type="match status" value="1"/>
</dbReference>
<dbReference type="AlphaFoldDB" id="A0A3P6U204"/>
<dbReference type="EMBL" id="UYRX01001068">
    <property type="protein sequence ID" value="VDK88005.1"/>
    <property type="molecule type" value="Genomic_DNA"/>
</dbReference>
<feature type="domain" description="Small ribosomal subunit protein uS7" evidence="8">
    <location>
        <begin position="96"/>
        <end position="266"/>
    </location>
</feature>
<dbReference type="SUPFAM" id="SSF47973">
    <property type="entry name" value="Ribosomal protein S7"/>
    <property type="match status" value="1"/>
</dbReference>
<reference evidence="9 10" key="1">
    <citation type="submission" date="2018-08" db="EMBL/GenBank/DDBJ databases">
        <authorList>
            <person name="Laetsch R D."/>
            <person name="Stevens L."/>
            <person name="Kumar S."/>
            <person name="Blaxter L. M."/>
        </authorList>
    </citation>
    <scope>NUCLEOTIDE SEQUENCE [LARGE SCALE GENOMIC DNA]</scope>
</reference>
<protein>
    <recommendedName>
        <fullName evidence="5">Small ribosomal subunit protein uS7m</fullName>
    </recommendedName>
    <alternativeName>
        <fullName evidence="6">28S ribosomal protein S7, mitochondrial</fullName>
    </alternativeName>
</protein>
<dbReference type="Pfam" id="PF00177">
    <property type="entry name" value="Ribosomal_S7"/>
    <property type="match status" value="1"/>
</dbReference>
<dbReference type="OMA" id="NECICAY"/>
<keyword evidence="3" id="KW-0496">Mitochondrion</keyword>
<evidence type="ECO:0000256" key="6">
    <source>
        <dbReference type="ARBA" id="ARBA00041309"/>
    </source>
</evidence>
<evidence type="ECO:0000256" key="4">
    <source>
        <dbReference type="ARBA" id="ARBA00023274"/>
    </source>
</evidence>
<keyword evidence="10" id="KW-1185">Reference proteome</keyword>
<organism evidence="9 10">
    <name type="scientific">Litomosoides sigmodontis</name>
    <name type="common">Filarial nematode worm</name>
    <dbReference type="NCBI Taxonomy" id="42156"/>
    <lineage>
        <taxon>Eukaryota</taxon>
        <taxon>Metazoa</taxon>
        <taxon>Ecdysozoa</taxon>
        <taxon>Nematoda</taxon>
        <taxon>Chromadorea</taxon>
        <taxon>Rhabditida</taxon>
        <taxon>Spirurina</taxon>
        <taxon>Spiruromorpha</taxon>
        <taxon>Filarioidea</taxon>
        <taxon>Onchocercidae</taxon>
        <taxon>Litomosoides</taxon>
    </lineage>
</organism>
<name>A0A3P6U204_LITSI</name>
<sequence>MEREIKIAMNFCGAGHDPVDVLLRVIEIMKLLVKLLKSGSRPRLSSITSRTLSESSAVCSKYDPKVFREPIVHLEQLNQPLDPEDDRRYSYIKAMTSAQTPVFYRNAVVDRLINVCMLRGMKGKPNECICAYCVTEKMRGIVLEALEIIKRRQYNLWRNASDEQKGKIDLDPVVVTEKAIKNCCPIMILRPFIRGGQTYMVPCPISDHHAEFRAMKTMRDICRQKTFHGATHFQHILAEELLAAYKNEGLTVQAKQELHKQCEANRAYVHYRRQ</sequence>
<dbReference type="GO" id="GO:0006412">
    <property type="term" value="P:translation"/>
    <property type="evidence" value="ECO:0007669"/>
    <property type="project" value="InterPro"/>
</dbReference>
<dbReference type="PANTHER" id="PTHR11205">
    <property type="entry name" value="RIBOSOMAL PROTEIN S7"/>
    <property type="match status" value="1"/>
</dbReference>
<dbReference type="GO" id="GO:0005840">
    <property type="term" value="C:ribosome"/>
    <property type="evidence" value="ECO:0007669"/>
    <property type="project" value="UniProtKB-KW"/>
</dbReference>
<evidence type="ECO:0000256" key="2">
    <source>
        <dbReference type="ARBA" id="ARBA00022980"/>
    </source>
</evidence>
<evidence type="ECO:0000256" key="1">
    <source>
        <dbReference type="ARBA" id="ARBA00007151"/>
    </source>
</evidence>